<evidence type="ECO:0000256" key="5">
    <source>
        <dbReference type="ARBA" id="ARBA00038035"/>
    </source>
</evidence>
<dbReference type="Gene3D" id="1.10.510.10">
    <property type="entry name" value="Transferase(Phosphotransferase) domain 1"/>
    <property type="match status" value="1"/>
</dbReference>
<dbReference type="InterPro" id="IPR011009">
    <property type="entry name" value="Kinase-like_dom_sf"/>
</dbReference>
<evidence type="ECO:0000256" key="1">
    <source>
        <dbReference type="ARBA" id="ARBA00022679"/>
    </source>
</evidence>
<keyword evidence="9" id="KW-1185">Reference proteome</keyword>
<evidence type="ECO:0000256" key="4">
    <source>
        <dbReference type="ARBA" id="ARBA00022840"/>
    </source>
</evidence>
<evidence type="ECO:0000313" key="10">
    <source>
        <dbReference type="WBParaSite" id="ACRNAN_scaffold3112.g23982.t1"/>
    </source>
</evidence>
<dbReference type="GO" id="GO:0005524">
    <property type="term" value="F:ATP binding"/>
    <property type="evidence" value="ECO:0007669"/>
    <property type="project" value="UniProtKB-KW"/>
</dbReference>
<dbReference type="PANTHER" id="PTHR48013">
    <property type="entry name" value="DUAL SPECIFICITY MITOGEN-ACTIVATED PROTEIN KINASE KINASE 5-RELATED"/>
    <property type="match status" value="1"/>
</dbReference>
<organism evidence="9 10">
    <name type="scientific">Acrobeloides nanus</name>
    <dbReference type="NCBI Taxonomy" id="290746"/>
    <lineage>
        <taxon>Eukaryota</taxon>
        <taxon>Metazoa</taxon>
        <taxon>Ecdysozoa</taxon>
        <taxon>Nematoda</taxon>
        <taxon>Chromadorea</taxon>
        <taxon>Rhabditida</taxon>
        <taxon>Tylenchina</taxon>
        <taxon>Cephalobomorpha</taxon>
        <taxon>Cephaloboidea</taxon>
        <taxon>Cephalobidae</taxon>
        <taxon>Acrobeloides</taxon>
    </lineage>
</organism>
<dbReference type="WBParaSite" id="ACRNAN_scaffold3112.g23982.t1">
    <property type="protein sequence ID" value="ACRNAN_scaffold3112.g23982.t1"/>
    <property type="gene ID" value="ACRNAN_scaffold3112.g23982"/>
</dbReference>
<keyword evidence="2" id="KW-0547">Nucleotide-binding</keyword>
<reference evidence="10" key="1">
    <citation type="submission" date="2022-11" db="UniProtKB">
        <authorList>
            <consortium name="WormBaseParasite"/>
        </authorList>
    </citation>
    <scope>IDENTIFICATION</scope>
</reference>
<keyword evidence="3" id="KW-0418">Kinase</keyword>
<dbReference type="GO" id="GO:0051403">
    <property type="term" value="P:stress-activated MAPK cascade"/>
    <property type="evidence" value="ECO:0007669"/>
    <property type="project" value="TreeGrafter"/>
</dbReference>
<evidence type="ECO:0000256" key="7">
    <source>
        <dbReference type="SAM" id="Phobius"/>
    </source>
</evidence>
<feature type="transmembrane region" description="Helical" evidence="7">
    <location>
        <begin position="70"/>
        <end position="87"/>
    </location>
</feature>
<evidence type="ECO:0000256" key="3">
    <source>
        <dbReference type="ARBA" id="ARBA00022777"/>
    </source>
</evidence>
<feature type="domain" description="Protein kinase" evidence="8">
    <location>
        <begin position="164"/>
        <end position="309"/>
    </location>
</feature>
<dbReference type="PANTHER" id="PTHR48013:SF28">
    <property type="entry name" value="DUAL SPECIFICITY MITOGEN-ACTIVATED PROTEIN KINASE KINASE SEK-1"/>
    <property type="match status" value="1"/>
</dbReference>
<keyword evidence="1" id="KW-0808">Transferase</keyword>
<dbReference type="Proteomes" id="UP000887540">
    <property type="component" value="Unplaced"/>
</dbReference>
<evidence type="ECO:0000313" key="9">
    <source>
        <dbReference type="Proteomes" id="UP000887540"/>
    </source>
</evidence>
<name>A0A914DMS7_9BILA</name>
<dbReference type="InterPro" id="IPR008271">
    <property type="entry name" value="Ser/Thr_kinase_AS"/>
</dbReference>
<keyword evidence="7" id="KW-0472">Membrane</keyword>
<dbReference type="EC" id="2.7.12.2" evidence="6"/>
<protein>
    <recommendedName>
        <fullName evidence="6">mitogen-activated protein kinase kinase</fullName>
        <ecNumber evidence="6">2.7.12.2</ecNumber>
    </recommendedName>
</protein>
<dbReference type="InterPro" id="IPR000719">
    <property type="entry name" value="Prot_kinase_dom"/>
</dbReference>
<sequence>MTSYILKPQFDLTALVSKGYFKLLPLGPTQKLEDLSGELAICTHNGDGNTYRNKISSNNSSIIWINQRNTIIALVLVLLITGVIIGWKKRNEVNRTYNLLSKMFTQEHLEEEEIHERRRASTTISNEAIPLLYISNVVEKLKKELPSEININKLYLDLEYEFNINGLKYVGVRESARSPVKIYIHKLSKFSLAIKFLRIPFIQNEKGENSKRIKKLKEEIINLKKISPCLNVVDLYGICFHEGEILICMELMDFSFKELYIIVHKKSNRFSEKLIGYVTASVLKALMFCKEFNVIHRDIKPSNVLLHRR</sequence>
<proteinExistence type="inferred from homology"/>
<dbReference type="PROSITE" id="PS50011">
    <property type="entry name" value="PROTEIN_KINASE_DOM"/>
    <property type="match status" value="1"/>
</dbReference>
<comment type="similarity">
    <text evidence="5">Belongs to the protein kinase superfamily. STE Ser/Thr protein kinase family. MAP kinase kinase subfamily.</text>
</comment>
<keyword evidence="7" id="KW-0812">Transmembrane</keyword>
<evidence type="ECO:0000256" key="6">
    <source>
        <dbReference type="ARBA" id="ARBA00038999"/>
    </source>
</evidence>
<dbReference type="Pfam" id="PF00069">
    <property type="entry name" value="Pkinase"/>
    <property type="match status" value="1"/>
</dbReference>
<dbReference type="GO" id="GO:0004708">
    <property type="term" value="F:MAP kinase kinase activity"/>
    <property type="evidence" value="ECO:0007669"/>
    <property type="project" value="UniProtKB-EC"/>
</dbReference>
<evidence type="ECO:0000259" key="8">
    <source>
        <dbReference type="PROSITE" id="PS50011"/>
    </source>
</evidence>
<dbReference type="Gene3D" id="3.30.200.20">
    <property type="entry name" value="Phosphorylase Kinase, domain 1"/>
    <property type="match status" value="1"/>
</dbReference>
<dbReference type="SUPFAM" id="SSF56112">
    <property type="entry name" value="Protein kinase-like (PK-like)"/>
    <property type="match status" value="1"/>
</dbReference>
<evidence type="ECO:0000256" key="2">
    <source>
        <dbReference type="ARBA" id="ARBA00022741"/>
    </source>
</evidence>
<dbReference type="AlphaFoldDB" id="A0A914DMS7"/>
<accession>A0A914DMS7</accession>
<dbReference type="PROSITE" id="PS00108">
    <property type="entry name" value="PROTEIN_KINASE_ST"/>
    <property type="match status" value="1"/>
</dbReference>
<keyword evidence="7" id="KW-1133">Transmembrane helix</keyword>
<keyword evidence="4" id="KW-0067">ATP-binding</keyword>